<gene>
    <name evidence="2" type="ORF">ACFQ2K_49490</name>
</gene>
<reference evidence="3" key="1">
    <citation type="journal article" date="2019" name="Int. J. Syst. Evol. Microbiol.">
        <title>The Global Catalogue of Microorganisms (GCM) 10K type strain sequencing project: providing services to taxonomists for standard genome sequencing and annotation.</title>
        <authorList>
            <consortium name="The Broad Institute Genomics Platform"/>
            <consortium name="The Broad Institute Genome Sequencing Center for Infectious Disease"/>
            <person name="Wu L."/>
            <person name="Ma J."/>
        </authorList>
    </citation>
    <scope>NUCLEOTIDE SEQUENCE [LARGE SCALE GENOMIC DNA]</scope>
    <source>
        <strain evidence="3">JCM 12607</strain>
    </source>
</reference>
<dbReference type="Proteomes" id="UP001596915">
    <property type="component" value="Unassembled WGS sequence"/>
</dbReference>
<feature type="region of interest" description="Disordered" evidence="1">
    <location>
        <begin position="47"/>
        <end position="76"/>
    </location>
</feature>
<organism evidence="2 3">
    <name type="scientific">Streptomyces sanglieri</name>
    <dbReference type="NCBI Taxonomy" id="193460"/>
    <lineage>
        <taxon>Bacteria</taxon>
        <taxon>Bacillati</taxon>
        <taxon>Actinomycetota</taxon>
        <taxon>Actinomycetes</taxon>
        <taxon>Kitasatosporales</taxon>
        <taxon>Streptomycetaceae</taxon>
        <taxon>Streptomyces</taxon>
    </lineage>
</organism>
<name>A0ABW2XA62_9ACTN</name>
<keyword evidence="3" id="KW-1185">Reference proteome</keyword>
<sequence>MPPASVISLSAYHSPACSPEDGEWRIAAFHNTKRKPLLEAISFRAAPGLVPPPGSDPPSLLTMKRLPTAESLRDHP</sequence>
<protein>
    <submittedName>
        <fullName evidence="2">Uncharacterized protein</fullName>
    </submittedName>
</protein>
<dbReference type="EMBL" id="JBHTGL010000008">
    <property type="protein sequence ID" value="MFD0629461.1"/>
    <property type="molecule type" value="Genomic_DNA"/>
</dbReference>
<proteinExistence type="predicted"/>
<evidence type="ECO:0000313" key="3">
    <source>
        <dbReference type="Proteomes" id="UP001596915"/>
    </source>
</evidence>
<evidence type="ECO:0000256" key="1">
    <source>
        <dbReference type="SAM" id="MobiDB-lite"/>
    </source>
</evidence>
<comment type="caution">
    <text evidence="2">The sequence shown here is derived from an EMBL/GenBank/DDBJ whole genome shotgun (WGS) entry which is preliminary data.</text>
</comment>
<evidence type="ECO:0000313" key="2">
    <source>
        <dbReference type="EMBL" id="MFD0629461.1"/>
    </source>
</evidence>
<accession>A0ABW2XA62</accession>